<evidence type="ECO:0000256" key="2">
    <source>
        <dbReference type="ARBA" id="ARBA00008066"/>
    </source>
</evidence>
<feature type="transmembrane region" description="Helical" evidence="6">
    <location>
        <begin position="163"/>
        <end position="180"/>
    </location>
</feature>
<feature type="transmembrane region" description="Helical" evidence="6">
    <location>
        <begin position="230"/>
        <end position="251"/>
    </location>
</feature>
<dbReference type="EMBL" id="JAPZBU010000013">
    <property type="protein sequence ID" value="KAJ5369593.1"/>
    <property type="molecule type" value="Genomic_DNA"/>
</dbReference>
<dbReference type="GO" id="GO:0016020">
    <property type="term" value="C:membrane"/>
    <property type="evidence" value="ECO:0007669"/>
    <property type="project" value="UniProtKB-SubCell"/>
</dbReference>
<proteinExistence type="inferred from homology"/>
<dbReference type="Proteomes" id="UP001147747">
    <property type="component" value="Unassembled WGS sequence"/>
</dbReference>
<reference evidence="8" key="2">
    <citation type="journal article" date="2023" name="IMA Fungus">
        <title>Comparative genomic study of the Penicillium genus elucidates a diverse pangenome and 15 lateral gene transfer events.</title>
        <authorList>
            <person name="Petersen C."/>
            <person name="Sorensen T."/>
            <person name="Nielsen M.R."/>
            <person name="Sondergaard T.E."/>
            <person name="Sorensen J.L."/>
            <person name="Fitzpatrick D.A."/>
            <person name="Frisvad J.C."/>
            <person name="Nielsen K.L."/>
        </authorList>
    </citation>
    <scope>NUCLEOTIDE SEQUENCE</scope>
    <source>
        <strain evidence="8">IBT 29677</strain>
    </source>
</reference>
<feature type="transmembrane region" description="Helical" evidence="6">
    <location>
        <begin position="192"/>
        <end position="210"/>
    </location>
</feature>
<evidence type="ECO:0000256" key="5">
    <source>
        <dbReference type="ARBA" id="ARBA00023136"/>
    </source>
</evidence>
<keyword evidence="9" id="KW-1185">Reference proteome</keyword>
<dbReference type="FunFam" id="1.20.1740.10:FF:000039">
    <property type="entry name" value="Neutral amino acid transporter (Eurofung)"/>
    <property type="match status" value="1"/>
</dbReference>
<feature type="transmembrane region" description="Helical" evidence="6">
    <location>
        <begin position="51"/>
        <end position="71"/>
    </location>
</feature>
<sequence length="472" mass="51769">MTSIVQWVYNTPRQLEANEIDSVDVKPTDFPAEQDPFGDEREETVKYKTMTWWQTGMIMIAETISLGILSLPKALSILGLLPGIFTILLVGMISTYTGYTIGKLKTQHPGIHSMADAGDLLFGKAGRHVLGFGQLVFFIFVMGSHILTFSIMMNVLSDHSACTILYSSTGLLISFILTLPRRLERLSHLSTVSFISIIGAVLTSMIGVSASKMAISPVPLFAPVPTVHDACLAIANIIFAYAGHVAFFTLFSELRDIKDFPKALSLLQMCEMVMYTISAIVIYLYVGASVTSPALNSGGILFRKISYGIAIPTIVIGGVVNAHVAVKFIYVRLFRGTNSMHTRSFAARAAWAGICAALWIVSWLIAEGIPVFNDVLGLASSLFASWFSFSLPGFFWLYLNRLNKDIAIAVPGWRQRASYWLNAFLVVLGIVFVSSSTDFKRWTVLTDLATNRIAPHLWTSFSFLKDAGAGAL</sequence>
<dbReference type="PANTHER" id="PTHR22950">
    <property type="entry name" value="AMINO ACID TRANSPORTER"/>
    <property type="match status" value="1"/>
</dbReference>
<dbReference type="GeneID" id="81377822"/>
<evidence type="ECO:0000256" key="4">
    <source>
        <dbReference type="ARBA" id="ARBA00022989"/>
    </source>
</evidence>
<dbReference type="RefSeq" id="XP_056480831.1">
    <property type="nucleotide sequence ID" value="XM_056638842.1"/>
</dbReference>
<evidence type="ECO:0000259" key="7">
    <source>
        <dbReference type="Pfam" id="PF01490"/>
    </source>
</evidence>
<dbReference type="OrthoDB" id="40134at2759"/>
<feature type="transmembrane region" description="Helical" evidence="6">
    <location>
        <begin position="263"/>
        <end position="285"/>
    </location>
</feature>
<feature type="transmembrane region" description="Helical" evidence="6">
    <location>
        <begin position="378"/>
        <end position="399"/>
    </location>
</feature>
<dbReference type="AlphaFoldDB" id="A0A9W9V5E8"/>
<comment type="similarity">
    <text evidence="2">Belongs to the amino acid/polyamine transporter 2 family.</text>
</comment>
<evidence type="ECO:0000256" key="3">
    <source>
        <dbReference type="ARBA" id="ARBA00022692"/>
    </source>
</evidence>
<feature type="transmembrane region" description="Helical" evidence="6">
    <location>
        <begin position="77"/>
        <end position="99"/>
    </location>
</feature>
<dbReference type="InterPro" id="IPR013057">
    <property type="entry name" value="AA_transpt_TM"/>
</dbReference>
<keyword evidence="5 6" id="KW-0472">Membrane</keyword>
<keyword evidence="3 6" id="KW-0812">Transmembrane</keyword>
<protein>
    <recommendedName>
        <fullName evidence="7">Amino acid transporter transmembrane domain-containing protein</fullName>
    </recommendedName>
</protein>
<keyword evidence="4 6" id="KW-1133">Transmembrane helix</keyword>
<evidence type="ECO:0000313" key="9">
    <source>
        <dbReference type="Proteomes" id="UP001147747"/>
    </source>
</evidence>
<name>A0A9W9V5E8_9EURO</name>
<feature type="transmembrane region" description="Helical" evidence="6">
    <location>
        <begin position="419"/>
        <end position="437"/>
    </location>
</feature>
<evidence type="ECO:0000256" key="6">
    <source>
        <dbReference type="SAM" id="Phobius"/>
    </source>
</evidence>
<feature type="transmembrane region" description="Helical" evidence="6">
    <location>
        <begin position="129"/>
        <end position="151"/>
    </location>
</feature>
<feature type="transmembrane region" description="Helical" evidence="6">
    <location>
        <begin position="345"/>
        <end position="366"/>
    </location>
</feature>
<evidence type="ECO:0000313" key="8">
    <source>
        <dbReference type="EMBL" id="KAJ5369593.1"/>
    </source>
</evidence>
<reference evidence="8" key="1">
    <citation type="submission" date="2022-12" db="EMBL/GenBank/DDBJ databases">
        <authorList>
            <person name="Petersen C."/>
        </authorList>
    </citation>
    <scope>NUCLEOTIDE SEQUENCE</scope>
    <source>
        <strain evidence="8">IBT 29677</strain>
    </source>
</reference>
<evidence type="ECO:0000256" key="1">
    <source>
        <dbReference type="ARBA" id="ARBA00004141"/>
    </source>
</evidence>
<gene>
    <name evidence="8" type="ORF">N7509_014205</name>
</gene>
<feature type="domain" description="Amino acid transporter transmembrane" evidence="7">
    <location>
        <begin position="49"/>
        <end position="432"/>
    </location>
</feature>
<comment type="caution">
    <text evidence="8">The sequence shown here is derived from an EMBL/GenBank/DDBJ whole genome shotgun (WGS) entry which is preliminary data.</text>
</comment>
<dbReference type="PANTHER" id="PTHR22950:SF479">
    <property type="entry name" value="AMINO ACID TRANSPORTER (EUROFUNG)-RELATED"/>
    <property type="match status" value="1"/>
</dbReference>
<dbReference type="GO" id="GO:0015179">
    <property type="term" value="F:L-amino acid transmembrane transporter activity"/>
    <property type="evidence" value="ECO:0007669"/>
    <property type="project" value="TreeGrafter"/>
</dbReference>
<organism evidence="8 9">
    <name type="scientific">Penicillium cosmopolitanum</name>
    <dbReference type="NCBI Taxonomy" id="1131564"/>
    <lineage>
        <taxon>Eukaryota</taxon>
        <taxon>Fungi</taxon>
        <taxon>Dikarya</taxon>
        <taxon>Ascomycota</taxon>
        <taxon>Pezizomycotina</taxon>
        <taxon>Eurotiomycetes</taxon>
        <taxon>Eurotiomycetidae</taxon>
        <taxon>Eurotiales</taxon>
        <taxon>Aspergillaceae</taxon>
        <taxon>Penicillium</taxon>
    </lineage>
</organism>
<feature type="transmembrane region" description="Helical" evidence="6">
    <location>
        <begin position="305"/>
        <end position="324"/>
    </location>
</feature>
<dbReference type="Pfam" id="PF01490">
    <property type="entry name" value="Aa_trans"/>
    <property type="match status" value="1"/>
</dbReference>
<accession>A0A9W9V5E8</accession>
<comment type="subcellular location">
    <subcellularLocation>
        <location evidence="1">Membrane</location>
        <topology evidence="1">Multi-pass membrane protein</topology>
    </subcellularLocation>
</comment>